<evidence type="ECO:0000313" key="3">
    <source>
        <dbReference type="EMBL" id="PCH61304.1"/>
    </source>
</evidence>
<evidence type="ECO:0000256" key="1">
    <source>
        <dbReference type="SAM" id="SignalP"/>
    </source>
</evidence>
<sequence>MIKKFASTAGLVAVAFISGVAFNSYTSAQAQASKVYELRTYTTNEGRLPALLNRFGGGEIDLFIKHGMTSVGYWVPDDEELSKNTMVYMIAHDSREAALASWSAFGADPAWQKMSEESQVDGRILTNIENVFLT</sequence>
<dbReference type="Gene3D" id="3.30.70.100">
    <property type="match status" value="1"/>
</dbReference>
<feature type="non-terminal residue" evidence="3">
    <location>
        <position position="134"/>
    </location>
</feature>
<evidence type="ECO:0000259" key="2">
    <source>
        <dbReference type="Pfam" id="PF07978"/>
    </source>
</evidence>
<dbReference type="InterPro" id="IPR012577">
    <property type="entry name" value="NIPSNAP"/>
</dbReference>
<feature type="domain" description="NIPSNAP" evidence="2">
    <location>
        <begin position="36"/>
        <end position="131"/>
    </location>
</feature>
<reference evidence="4" key="1">
    <citation type="submission" date="2017-08" db="EMBL/GenBank/DDBJ databases">
        <title>A dynamic microbial community with high functional redundancy inhabits the cold, oxic subseafloor aquifer.</title>
        <authorList>
            <person name="Tully B.J."/>
            <person name="Wheat C.G."/>
            <person name="Glazer B.T."/>
            <person name="Huber J.A."/>
        </authorList>
    </citation>
    <scope>NUCLEOTIDE SEQUENCE [LARGE SCALE GENOMIC DNA]</scope>
</reference>
<dbReference type="InterPro" id="IPR011008">
    <property type="entry name" value="Dimeric_a/b-barrel"/>
</dbReference>
<proteinExistence type="predicted"/>
<protein>
    <submittedName>
        <fullName evidence="3">NIPSNAP family protein</fullName>
    </submittedName>
</protein>
<gene>
    <name evidence="3" type="ORF">COC19_04920</name>
</gene>
<dbReference type="EMBL" id="NVQR01000069">
    <property type="protein sequence ID" value="PCH61304.1"/>
    <property type="molecule type" value="Genomic_DNA"/>
</dbReference>
<organism evidence="3 4">
    <name type="scientific">SAR86 cluster bacterium</name>
    <dbReference type="NCBI Taxonomy" id="2030880"/>
    <lineage>
        <taxon>Bacteria</taxon>
        <taxon>Pseudomonadati</taxon>
        <taxon>Pseudomonadota</taxon>
        <taxon>Gammaproteobacteria</taxon>
        <taxon>SAR86 cluster</taxon>
    </lineage>
</organism>
<feature type="chain" id="PRO_5012178534" evidence="1">
    <location>
        <begin position="24"/>
        <end position="134"/>
    </location>
</feature>
<dbReference type="Pfam" id="PF07978">
    <property type="entry name" value="NIPSNAP"/>
    <property type="match status" value="1"/>
</dbReference>
<dbReference type="Proteomes" id="UP000218172">
    <property type="component" value="Unassembled WGS sequence"/>
</dbReference>
<dbReference type="SUPFAM" id="SSF54909">
    <property type="entry name" value="Dimeric alpha+beta barrel"/>
    <property type="match status" value="1"/>
</dbReference>
<evidence type="ECO:0000313" key="4">
    <source>
        <dbReference type="Proteomes" id="UP000218172"/>
    </source>
</evidence>
<name>A0A2A4MNK2_9GAMM</name>
<comment type="caution">
    <text evidence="3">The sequence shown here is derived from an EMBL/GenBank/DDBJ whole genome shotgun (WGS) entry which is preliminary data.</text>
</comment>
<accession>A0A2A4MNK2</accession>
<dbReference type="AlphaFoldDB" id="A0A2A4MNK2"/>
<keyword evidence="1" id="KW-0732">Signal</keyword>
<feature type="signal peptide" evidence="1">
    <location>
        <begin position="1"/>
        <end position="23"/>
    </location>
</feature>